<evidence type="ECO:0000313" key="2">
    <source>
        <dbReference type="Proteomes" id="UP000258707"/>
    </source>
</evidence>
<protein>
    <submittedName>
        <fullName evidence="1">Uncharacterized protein</fullName>
    </submittedName>
</protein>
<dbReference type="GeneID" id="37637376"/>
<proteinExistence type="predicted"/>
<dbReference type="Proteomes" id="UP000258707">
    <property type="component" value="Chromosome"/>
</dbReference>
<sequence length="444" mass="48007">MTRHGDDPSRRRLLVSGGTLAATAVGAVALAGCSSSPSDDHPPIDATEDELLAIADLERPPEPDDLPLEVTEEPIDEGIDRVESLLAEIPDALEETIPNEAVRQYVEENRDRARDRLEGLESQPEGYARLAHLVTTRRWAGEAEAAYAAATDDRTTADLEGSLSDLETAVATVDDELTRTGDGSEEAVVVYATAERRLDEANRALEEAARAGPRTSDVELIGELADRHEWGRATLEEATYLLERQTTIGDRSFDDEFESAASALLDDVRDRIEELPADVGDAGFELFDEPVDGTPRERLASDLVSTARGSYENALEYSETNRLGRSVLTVLGVENDLLAIDRLRAGSDDLVLDRPDDADDVRTAKAGAVDAIESAQEESERSALAQRRLNVILTSVGSGDRLLERDAARDATSAAVAATANYGLATVQARTLLEATEWVLEELS</sequence>
<dbReference type="AlphaFoldDB" id="A0A346PBL2"/>
<dbReference type="EMBL" id="CP024047">
    <property type="protein sequence ID" value="AXR76907.1"/>
    <property type="molecule type" value="Genomic_DNA"/>
</dbReference>
<accession>A0A346PBL2</accession>
<dbReference type="RefSeq" id="WP_117363087.1">
    <property type="nucleotide sequence ID" value="NZ_CP024047.1"/>
</dbReference>
<dbReference type="PROSITE" id="PS51318">
    <property type="entry name" value="TAT"/>
    <property type="match status" value="1"/>
</dbReference>
<evidence type="ECO:0000313" key="1">
    <source>
        <dbReference type="EMBL" id="AXR76907.1"/>
    </source>
</evidence>
<organism evidence="1 2">
    <name type="scientific">Natrarchaeobaculum sulfurireducens</name>
    <dbReference type="NCBI Taxonomy" id="2044521"/>
    <lineage>
        <taxon>Archaea</taxon>
        <taxon>Methanobacteriati</taxon>
        <taxon>Methanobacteriota</taxon>
        <taxon>Stenosarchaea group</taxon>
        <taxon>Halobacteria</taxon>
        <taxon>Halobacteriales</taxon>
        <taxon>Natrialbaceae</taxon>
        <taxon>Natrarchaeobaculum</taxon>
    </lineage>
</organism>
<dbReference type="PROSITE" id="PS51257">
    <property type="entry name" value="PROKAR_LIPOPROTEIN"/>
    <property type="match status" value="1"/>
</dbReference>
<gene>
    <name evidence="1" type="ORF">AArc1_0563</name>
</gene>
<dbReference type="InterPro" id="IPR006311">
    <property type="entry name" value="TAT_signal"/>
</dbReference>
<dbReference type="KEGG" id="nan:AArc1_0563"/>
<reference evidence="2" key="1">
    <citation type="submission" date="2017-10" db="EMBL/GenBank/DDBJ databases">
        <title>Phenotypic and genomic properties of facultatively anaerobic sulfur-reducing natronoarchaea from hypersaline soda lakes.</title>
        <authorList>
            <person name="Sorokin D.Y."/>
            <person name="Kublanov I.V."/>
            <person name="Roman P."/>
            <person name="Sinninghe Damste J.S."/>
            <person name="Golyshin P.N."/>
            <person name="Rojo D."/>
            <person name="Ciordia S."/>
            <person name="Mena Md.C."/>
            <person name="Ferrer M."/>
            <person name="Messina E."/>
            <person name="Smedile F."/>
            <person name="La Spada G."/>
            <person name="La Cono V."/>
            <person name="Yakimov M.M."/>
        </authorList>
    </citation>
    <scope>NUCLEOTIDE SEQUENCE [LARGE SCALE GENOMIC DNA]</scope>
    <source>
        <strain evidence="2">AArc1</strain>
    </source>
</reference>
<name>A0A346PBL2_9EURY</name>